<feature type="compositionally biased region" description="Polar residues" evidence="2">
    <location>
        <begin position="380"/>
        <end position="409"/>
    </location>
</feature>
<protein>
    <submittedName>
        <fullName evidence="3">Uncharacterized protein</fullName>
    </submittedName>
</protein>
<evidence type="ECO:0000256" key="2">
    <source>
        <dbReference type="SAM" id="MobiDB-lite"/>
    </source>
</evidence>
<dbReference type="EMBL" id="CACRXK020004968">
    <property type="protein sequence ID" value="CAB4004674.1"/>
    <property type="molecule type" value="Genomic_DNA"/>
</dbReference>
<feature type="compositionally biased region" description="Polar residues" evidence="2">
    <location>
        <begin position="199"/>
        <end position="208"/>
    </location>
</feature>
<keyword evidence="1" id="KW-0175">Coiled coil</keyword>
<dbReference type="OrthoDB" id="5987948at2759"/>
<proteinExistence type="predicted"/>
<feature type="region of interest" description="Disordered" evidence="2">
    <location>
        <begin position="290"/>
        <end position="336"/>
    </location>
</feature>
<sequence>MTFDLVLSSLLYHGREWFVFQDILTHLPQEKATAATQHSKTTQKYTYRFGITRDWVTGDGRKVLVDRHFIDSNDPGRTLIFSSVLIDAERVEKLFLESFNKRFRLKVQQFHLTATSLDSAWFEWQFDPKQKDGCAVKKTKLTVEQSDRQASRAQEKTPQNNQNSDSENMTPNLSSNEDQQTTLASKRRRPISENEDQSNGDYSPSISESVLMRPRKKAKEANLSISKYLDQQEDEKPNTMEQKEEPMSPDYKPDMANFHNIKRSLSPMEKPKIKLSPSSSPQTIIKEDVLLSSVRDSNADSDTDYIPPSNDTPQESSTMPQDANSQNGDNLNESDVTDLANGVSQDIMTLDDQDMPDVGNMPDDDDDVSGGTGSGPDNVGNAQQNASNVSDNNSTVDYNNSADISSTDEGNLPDTNVPDDANLSSQTEPPTSPTSSLLDNSNNIMENIKLQKQELCTEEEDVVVVEGQSSEVPSTSADTRVPAETHKHDCGAEACSSNGASSTVCLCTQEEKSKQETAAEKVRNTEASELLDGLKAAGFVPLVRQLLENVQGQSDTRLSQMEGELNTLGNQINQKRKANRQLQKSIKKKAGELEKLFDNLRKGKSLCEMLEQKHKALQVEKATVEEKVKKCLEVLNSVD</sequence>
<name>A0A7D9EBT0_PARCT</name>
<comment type="caution">
    <text evidence="3">The sequence shown here is derived from an EMBL/GenBank/DDBJ whole genome shotgun (WGS) entry which is preliminary data.</text>
</comment>
<evidence type="ECO:0000313" key="4">
    <source>
        <dbReference type="Proteomes" id="UP001152795"/>
    </source>
</evidence>
<feature type="region of interest" description="Disordered" evidence="2">
    <location>
        <begin position="142"/>
        <end position="257"/>
    </location>
</feature>
<feature type="compositionally biased region" description="Low complexity" evidence="2">
    <location>
        <begin position="423"/>
        <end position="441"/>
    </location>
</feature>
<feature type="compositionally biased region" description="Polar residues" evidence="2">
    <location>
        <begin position="309"/>
        <end position="334"/>
    </location>
</feature>
<gene>
    <name evidence="3" type="ORF">PACLA_8A082787</name>
</gene>
<accession>A0A7D9EBT0</accession>
<feature type="coiled-coil region" evidence="1">
    <location>
        <begin position="558"/>
        <end position="627"/>
    </location>
</feature>
<dbReference type="Proteomes" id="UP001152795">
    <property type="component" value="Unassembled WGS sequence"/>
</dbReference>
<feature type="region of interest" description="Disordered" evidence="2">
    <location>
        <begin position="350"/>
        <end position="441"/>
    </location>
</feature>
<feature type="compositionally biased region" description="Basic and acidic residues" evidence="2">
    <location>
        <begin position="234"/>
        <end position="246"/>
    </location>
</feature>
<organism evidence="3 4">
    <name type="scientific">Paramuricea clavata</name>
    <name type="common">Red gorgonian</name>
    <name type="synonym">Violescent sea-whip</name>
    <dbReference type="NCBI Taxonomy" id="317549"/>
    <lineage>
        <taxon>Eukaryota</taxon>
        <taxon>Metazoa</taxon>
        <taxon>Cnidaria</taxon>
        <taxon>Anthozoa</taxon>
        <taxon>Octocorallia</taxon>
        <taxon>Malacalcyonacea</taxon>
        <taxon>Plexauridae</taxon>
        <taxon>Paramuricea</taxon>
    </lineage>
</organism>
<evidence type="ECO:0000313" key="3">
    <source>
        <dbReference type="EMBL" id="CAB4004674.1"/>
    </source>
</evidence>
<reference evidence="3" key="1">
    <citation type="submission" date="2020-04" db="EMBL/GenBank/DDBJ databases">
        <authorList>
            <person name="Alioto T."/>
            <person name="Alioto T."/>
            <person name="Gomez Garrido J."/>
        </authorList>
    </citation>
    <scope>NUCLEOTIDE SEQUENCE</scope>
    <source>
        <strain evidence="3">A484AB</strain>
    </source>
</reference>
<dbReference type="AlphaFoldDB" id="A0A7D9EBT0"/>
<keyword evidence="4" id="KW-1185">Reference proteome</keyword>
<evidence type="ECO:0000256" key="1">
    <source>
        <dbReference type="SAM" id="Coils"/>
    </source>
</evidence>
<feature type="compositionally biased region" description="Basic and acidic residues" evidence="2">
    <location>
        <begin position="145"/>
        <end position="155"/>
    </location>
</feature>
<feature type="compositionally biased region" description="Polar residues" evidence="2">
    <location>
        <begin position="156"/>
        <end position="184"/>
    </location>
</feature>